<dbReference type="RefSeq" id="XP_069230347.1">
    <property type="nucleotide sequence ID" value="XM_069372980.1"/>
</dbReference>
<reference evidence="2 3" key="1">
    <citation type="journal article" date="2020" name="Microbiol. Resour. Announc.">
        <title>Draft Genome Sequence of a Cladosporium Species Isolated from the Mesophotic Ascidian Didemnum maculosum.</title>
        <authorList>
            <person name="Gioti A."/>
            <person name="Siaperas R."/>
            <person name="Nikolaivits E."/>
            <person name="Le Goff G."/>
            <person name="Ouazzani J."/>
            <person name="Kotoulas G."/>
            <person name="Topakas E."/>
        </authorList>
    </citation>
    <scope>NUCLEOTIDE SEQUENCE [LARGE SCALE GENOMIC DNA]</scope>
    <source>
        <strain evidence="2 3">TM138-S3</strain>
    </source>
</reference>
<name>A0AB34KTU0_9PEZI</name>
<proteinExistence type="predicted"/>
<dbReference type="InterPro" id="IPR000719">
    <property type="entry name" value="Prot_kinase_dom"/>
</dbReference>
<feature type="domain" description="Protein kinase" evidence="1">
    <location>
        <begin position="1"/>
        <end position="261"/>
    </location>
</feature>
<evidence type="ECO:0000313" key="2">
    <source>
        <dbReference type="EMBL" id="KAL1587242.1"/>
    </source>
</evidence>
<comment type="caution">
    <text evidence="2">The sequence shown here is derived from an EMBL/GenBank/DDBJ whole genome shotgun (WGS) entry which is preliminary data.</text>
</comment>
<accession>A0AB34KTU0</accession>
<dbReference type="PROSITE" id="PS50011">
    <property type="entry name" value="PROTEIN_KINASE_DOM"/>
    <property type="match status" value="1"/>
</dbReference>
<evidence type="ECO:0000313" key="3">
    <source>
        <dbReference type="Proteomes" id="UP000803884"/>
    </source>
</evidence>
<dbReference type="GeneID" id="96005818"/>
<organism evidence="2 3">
    <name type="scientific">Cladosporium halotolerans</name>
    <dbReference type="NCBI Taxonomy" id="1052096"/>
    <lineage>
        <taxon>Eukaryota</taxon>
        <taxon>Fungi</taxon>
        <taxon>Dikarya</taxon>
        <taxon>Ascomycota</taxon>
        <taxon>Pezizomycotina</taxon>
        <taxon>Dothideomycetes</taxon>
        <taxon>Dothideomycetidae</taxon>
        <taxon>Cladosporiales</taxon>
        <taxon>Cladosporiaceae</taxon>
        <taxon>Cladosporium</taxon>
    </lineage>
</organism>
<dbReference type="InterPro" id="IPR053235">
    <property type="entry name" value="Ser_Thr_kinase"/>
</dbReference>
<protein>
    <recommendedName>
        <fullName evidence="1">Protein kinase domain-containing protein</fullName>
    </recommendedName>
</protein>
<dbReference type="Pfam" id="PF00069">
    <property type="entry name" value="Pkinase"/>
    <property type="match status" value="1"/>
</dbReference>
<dbReference type="GO" id="GO:0005524">
    <property type="term" value="F:ATP binding"/>
    <property type="evidence" value="ECO:0007669"/>
    <property type="project" value="InterPro"/>
</dbReference>
<dbReference type="SUPFAM" id="SSF56112">
    <property type="entry name" value="Protein kinase-like (PK-like)"/>
    <property type="match status" value="1"/>
</dbReference>
<dbReference type="SMART" id="SM00220">
    <property type="entry name" value="S_TKc"/>
    <property type="match status" value="1"/>
</dbReference>
<dbReference type="AlphaFoldDB" id="A0AB34KTU0"/>
<dbReference type="GO" id="GO:0005737">
    <property type="term" value="C:cytoplasm"/>
    <property type="evidence" value="ECO:0007669"/>
    <property type="project" value="TreeGrafter"/>
</dbReference>
<dbReference type="PANTHER" id="PTHR24361">
    <property type="entry name" value="MITOGEN-ACTIVATED KINASE KINASE KINASE"/>
    <property type="match status" value="1"/>
</dbReference>
<dbReference type="Proteomes" id="UP000803884">
    <property type="component" value="Unassembled WGS sequence"/>
</dbReference>
<gene>
    <name evidence="2" type="ORF">WHR41_04374</name>
</gene>
<evidence type="ECO:0000259" key="1">
    <source>
        <dbReference type="PROSITE" id="PS50011"/>
    </source>
</evidence>
<keyword evidence="3" id="KW-1185">Reference proteome</keyword>
<dbReference type="GO" id="GO:0004674">
    <property type="term" value="F:protein serine/threonine kinase activity"/>
    <property type="evidence" value="ECO:0007669"/>
    <property type="project" value="TreeGrafter"/>
</dbReference>
<dbReference type="Gene3D" id="1.10.510.10">
    <property type="entry name" value="Transferase(Phosphotransferase) domain 1"/>
    <property type="match status" value="1"/>
</dbReference>
<dbReference type="EMBL" id="JAAQHG020000011">
    <property type="protein sequence ID" value="KAL1587242.1"/>
    <property type="molecule type" value="Genomic_DNA"/>
</dbReference>
<sequence>MVGECLEVLSRRGYTSTILLVPGHPPRVCKAFNQDSVDDLFPVEKAVYERFAAQNQPPSILKYDGVRESIPAGLILEYAENGDLHDYLWQKEHMGSPRPDSGLLCRWARQAAEALESAHSLGICNSDIHCINFFLDKDLNLKVGDWAGASIDGSISLSSYRLRHRLFDADGTDVPRSTGITAATEIFALGTALYYMVTGHDPWPELREPEDREEIKKRLREKEFPDMSGLSVLADVIKRCWHVEFASMTEVKHAISVETALISPNALEEL</sequence>
<dbReference type="InterPro" id="IPR011009">
    <property type="entry name" value="Kinase-like_dom_sf"/>
</dbReference>